<organism evidence="2 3">
    <name type="scientific">Ustilaginoidea virens</name>
    <name type="common">Rice false smut fungus</name>
    <name type="synonym">Villosiclava virens</name>
    <dbReference type="NCBI Taxonomy" id="1159556"/>
    <lineage>
        <taxon>Eukaryota</taxon>
        <taxon>Fungi</taxon>
        <taxon>Dikarya</taxon>
        <taxon>Ascomycota</taxon>
        <taxon>Pezizomycotina</taxon>
        <taxon>Sordariomycetes</taxon>
        <taxon>Hypocreomycetidae</taxon>
        <taxon>Hypocreales</taxon>
        <taxon>Clavicipitaceae</taxon>
        <taxon>Ustilaginoidea</taxon>
    </lineage>
</organism>
<accession>A0A8E5MKE6</accession>
<dbReference type="RefSeq" id="XP_043000730.1">
    <property type="nucleotide sequence ID" value="XM_043144795.1"/>
</dbReference>
<protein>
    <submittedName>
        <fullName evidence="2">Uncharacterized protein</fullName>
    </submittedName>
</protein>
<proteinExistence type="predicted"/>
<gene>
    <name evidence="2" type="ORF">UV8b_07298</name>
</gene>
<feature type="region of interest" description="Disordered" evidence="1">
    <location>
        <begin position="82"/>
        <end position="134"/>
    </location>
</feature>
<evidence type="ECO:0000256" key="1">
    <source>
        <dbReference type="SAM" id="MobiDB-lite"/>
    </source>
</evidence>
<evidence type="ECO:0000313" key="3">
    <source>
        <dbReference type="Proteomes" id="UP000027002"/>
    </source>
</evidence>
<sequence>MYLVDNHSHLPQVQHLASASFAAGHLNPETTWTMGRRTRHFKVNLLRAPKHAPPAPAPAPAPATAPNDSLLALDGCTLKAGRHNGESQQLRVDARPSKPVTAHPIHGHGWLANPSNIDPRGHFVARTRPSCSHP</sequence>
<dbReference type="GeneID" id="66068075"/>
<dbReference type="EMBL" id="CP072758">
    <property type="protein sequence ID" value="QUC23057.1"/>
    <property type="molecule type" value="Genomic_DNA"/>
</dbReference>
<reference evidence="2" key="1">
    <citation type="submission" date="2020-03" db="EMBL/GenBank/DDBJ databases">
        <title>A mixture of massive structural variations and highly conserved coding sequences in Ustilaginoidea virens genome.</title>
        <authorList>
            <person name="Zhang K."/>
            <person name="Zhao Z."/>
            <person name="Zhang Z."/>
            <person name="Li Y."/>
            <person name="Hsiang T."/>
            <person name="Sun W."/>
        </authorList>
    </citation>
    <scope>NUCLEOTIDE SEQUENCE</scope>
    <source>
        <strain evidence="2">UV-8b</strain>
    </source>
</reference>
<name>A0A8E5MKE6_USTVR</name>
<dbReference type="Proteomes" id="UP000027002">
    <property type="component" value="Chromosome 6"/>
</dbReference>
<dbReference type="KEGG" id="uvi:66068075"/>
<keyword evidence="3" id="KW-1185">Reference proteome</keyword>
<dbReference type="AlphaFoldDB" id="A0A8E5MKE6"/>
<feature type="compositionally biased region" description="Pro residues" evidence="1">
    <location>
        <begin position="51"/>
        <end position="63"/>
    </location>
</feature>
<feature type="region of interest" description="Disordered" evidence="1">
    <location>
        <begin position="48"/>
        <end position="68"/>
    </location>
</feature>
<evidence type="ECO:0000313" key="2">
    <source>
        <dbReference type="EMBL" id="QUC23057.1"/>
    </source>
</evidence>